<dbReference type="VEuPathDB" id="TrichDB:TVAGG3_0713810"/>
<dbReference type="GO" id="GO:0000407">
    <property type="term" value="C:phagophore assembly site"/>
    <property type="evidence" value="ECO:0000318"/>
    <property type="project" value="GO_Central"/>
</dbReference>
<dbReference type="InterPro" id="IPR007243">
    <property type="entry name" value="Atg6/Beclin"/>
</dbReference>
<dbReference type="RefSeq" id="XP_001305862.1">
    <property type="nucleotide sequence ID" value="XM_001305861.1"/>
</dbReference>
<gene>
    <name evidence="5" type="ORF">TVAG_335940</name>
</gene>
<evidence type="ECO:0000313" key="5">
    <source>
        <dbReference type="EMBL" id="EAX92932.1"/>
    </source>
</evidence>
<keyword evidence="2" id="KW-0175">Coiled coil</keyword>
<reference evidence="5" key="2">
    <citation type="journal article" date="2007" name="Science">
        <title>Draft genome sequence of the sexually transmitted pathogen Trichomonas vaginalis.</title>
        <authorList>
            <person name="Carlton J.M."/>
            <person name="Hirt R.P."/>
            <person name="Silva J.C."/>
            <person name="Delcher A.L."/>
            <person name="Schatz M."/>
            <person name="Zhao Q."/>
            <person name="Wortman J.R."/>
            <person name="Bidwell S.L."/>
            <person name="Alsmark U.C.M."/>
            <person name="Besteiro S."/>
            <person name="Sicheritz-Ponten T."/>
            <person name="Noel C.J."/>
            <person name="Dacks J.B."/>
            <person name="Foster P.G."/>
            <person name="Simillion C."/>
            <person name="Van de Peer Y."/>
            <person name="Miranda-Saavedra D."/>
            <person name="Barton G.J."/>
            <person name="Westrop G.D."/>
            <person name="Mueller S."/>
            <person name="Dessi D."/>
            <person name="Fiori P.L."/>
            <person name="Ren Q."/>
            <person name="Paulsen I."/>
            <person name="Zhang H."/>
            <person name="Bastida-Corcuera F.D."/>
            <person name="Simoes-Barbosa A."/>
            <person name="Brown M.T."/>
            <person name="Hayes R.D."/>
            <person name="Mukherjee M."/>
            <person name="Okumura C.Y."/>
            <person name="Schneider R."/>
            <person name="Smith A.J."/>
            <person name="Vanacova S."/>
            <person name="Villalvazo M."/>
            <person name="Haas B.J."/>
            <person name="Pertea M."/>
            <person name="Feldblyum T.V."/>
            <person name="Utterback T.R."/>
            <person name="Shu C.L."/>
            <person name="Osoegawa K."/>
            <person name="de Jong P.J."/>
            <person name="Hrdy I."/>
            <person name="Horvathova L."/>
            <person name="Zubacova Z."/>
            <person name="Dolezal P."/>
            <person name="Malik S.B."/>
            <person name="Logsdon J.M. Jr."/>
            <person name="Henze K."/>
            <person name="Gupta A."/>
            <person name="Wang C.C."/>
            <person name="Dunne R.L."/>
            <person name="Upcroft J.A."/>
            <person name="Upcroft P."/>
            <person name="White O."/>
            <person name="Salzberg S.L."/>
            <person name="Tang P."/>
            <person name="Chiu C.-H."/>
            <person name="Lee Y.-S."/>
            <person name="Embley T.M."/>
            <person name="Coombs G.H."/>
            <person name="Mottram J.C."/>
            <person name="Tachezy J."/>
            <person name="Fraser-Liggett C.M."/>
            <person name="Johnson P.J."/>
        </authorList>
    </citation>
    <scope>NUCLEOTIDE SEQUENCE [LARGE SCALE GENOMIC DNA]</scope>
    <source>
        <strain evidence="5">G3</strain>
    </source>
</reference>
<organism evidence="5 6">
    <name type="scientific">Trichomonas vaginalis (strain ATCC PRA-98 / G3)</name>
    <dbReference type="NCBI Taxonomy" id="412133"/>
    <lineage>
        <taxon>Eukaryota</taxon>
        <taxon>Metamonada</taxon>
        <taxon>Parabasalia</taxon>
        <taxon>Trichomonadida</taxon>
        <taxon>Trichomonadidae</taxon>
        <taxon>Trichomonas</taxon>
    </lineage>
</organism>
<dbReference type="InterPro" id="IPR038274">
    <property type="entry name" value="Atg6/Beclin_C_sf"/>
</dbReference>
<evidence type="ECO:0000256" key="2">
    <source>
        <dbReference type="SAM" id="Coils"/>
    </source>
</evidence>
<dbReference type="VEuPathDB" id="TrichDB:TVAG_335940"/>
<dbReference type="GO" id="GO:0000045">
    <property type="term" value="P:autophagosome assembly"/>
    <property type="evidence" value="ECO:0000318"/>
    <property type="project" value="GO_Central"/>
</dbReference>
<feature type="coiled-coil region" evidence="2">
    <location>
        <begin position="144"/>
        <end position="171"/>
    </location>
</feature>
<dbReference type="InterPro" id="IPR040455">
    <property type="entry name" value="Atg6_BARA"/>
</dbReference>
<dbReference type="GO" id="GO:0034272">
    <property type="term" value="C:phosphatidylinositol 3-kinase complex, class III, type II"/>
    <property type="evidence" value="ECO:0000318"/>
    <property type="project" value="GO_Central"/>
</dbReference>
<dbReference type="STRING" id="5722.A2FQ97"/>
<dbReference type="Proteomes" id="UP000001542">
    <property type="component" value="Unassembled WGS sequence"/>
</dbReference>
<reference evidence="5" key="1">
    <citation type="submission" date="2006-10" db="EMBL/GenBank/DDBJ databases">
        <authorList>
            <person name="Amadeo P."/>
            <person name="Zhao Q."/>
            <person name="Wortman J."/>
            <person name="Fraser-Liggett C."/>
            <person name="Carlton J."/>
        </authorList>
    </citation>
    <scope>NUCLEOTIDE SEQUENCE</scope>
    <source>
        <strain evidence="5">G3</strain>
    </source>
</reference>
<sequence>MDTDGKENKQSNSSEENNENELPQVNALFVCPICGGLTLILSDSWTQSMNGAPDLSPTPKTRRPAELISYSKSFSYKKNDMNWTHYKKFQEFNEFFDSTKLSVFPYCNSCSSNILQSIRKKSGFLNYGESLFLRLDITDKFIFANTLKEEIEKIINEKNAFLEAKTEYEKETNRLKTQGGKRRNSSYLTKGYVEGEINSSALVPKTSGPPRAFSSLTSCMIFHISYNRFYGTINTLRLGQNISREVPYEEINNGFTMLFHLISSMCRIGNIDCSNLTNGIPLTIDGTVLNAADTTYRKGVVVFNQAITKLFAFCSSLFMNSIVGTHSLTPPFIINTEENTISQESFLFDAKNPDGWTRAMKLLLFNFKFIQMKMLKGTRIIPSV</sequence>
<dbReference type="KEGG" id="tva:4750647"/>
<dbReference type="GO" id="GO:0045324">
    <property type="term" value="P:late endosome to vacuole transport"/>
    <property type="evidence" value="ECO:0000318"/>
    <property type="project" value="GO_Central"/>
</dbReference>
<dbReference type="OrthoDB" id="20368at2759"/>
<protein>
    <recommendedName>
        <fullName evidence="4">Atg6 BARA domain-containing protein</fullName>
    </recommendedName>
</protein>
<feature type="domain" description="Atg6 BARA" evidence="4">
    <location>
        <begin position="221"/>
        <end position="371"/>
    </location>
</feature>
<dbReference type="PANTHER" id="PTHR12768">
    <property type="entry name" value="BECLIN 1"/>
    <property type="match status" value="1"/>
</dbReference>
<keyword evidence="6" id="KW-1185">Reference proteome</keyword>
<accession>A2FQ97</accession>
<dbReference type="GO" id="GO:0043548">
    <property type="term" value="F:phosphatidylinositol 3-kinase binding"/>
    <property type="evidence" value="ECO:0000318"/>
    <property type="project" value="GO_Central"/>
</dbReference>
<dbReference type="GO" id="GO:0030674">
    <property type="term" value="F:protein-macromolecule adaptor activity"/>
    <property type="evidence" value="ECO:0000318"/>
    <property type="project" value="GO_Central"/>
</dbReference>
<dbReference type="GO" id="GO:0006995">
    <property type="term" value="P:cellular response to nitrogen starvation"/>
    <property type="evidence" value="ECO:0000318"/>
    <property type="project" value="GO_Central"/>
</dbReference>
<comment type="similarity">
    <text evidence="1">Belongs to the beclin family.</text>
</comment>
<dbReference type="PANTHER" id="PTHR12768:SF4">
    <property type="entry name" value="BECLIN-1"/>
    <property type="match status" value="1"/>
</dbReference>
<dbReference type="Gene3D" id="1.10.418.40">
    <property type="entry name" value="Autophagy protein 6/Beclin 1"/>
    <property type="match status" value="1"/>
</dbReference>
<name>A2FQ97_TRIV3</name>
<evidence type="ECO:0000313" key="6">
    <source>
        <dbReference type="Proteomes" id="UP000001542"/>
    </source>
</evidence>
<feature type="region of interest" description="Disordered" evidence="3">
    <location>
        <begin position="1"/>
        <end position="20"/>
    </location>
</feature>
<dbReference type="InParanoid" id="A2FQ97"/>
<proteinExistence type="inferred from homology"/>
<dbReference type="AlphaFoldDB" id="A2FQ97"/>
<dbReference type="Pfam" id="PF04111">
    <property type="entry name" value="APG6"/>
    <property type="match status" value="1"/>
</dbReference>
<evidence type="ECO:0000259" key="4">
    <source>
        <dbReference type="Pfam" id="PF04111"/>
    </source>
</evidence>
<evidence type="ECO:0000256" key="3">
    <source>
        <dbReference type="SAM" id="MobiDB-lite"/>
    </source>
</evidence>
<evidence type="ECO:0000256" key="1">
    <source>
        <dbReference type="ARBA" id="ARBA00005965"/>
    </source>
</evidence>
<dbReference type="GO" id="GO:0034271">
    <property type="term" value="C:phosphatidylinositol 3-kinase complex, class III, type I"/>
    <property type="evidence" value="ECO:0000318"/>
    <property type="project" value="GO_Central"/>
</dbReference>
<dbReference type="GO" id="GO:0000423">
    <property type="term" value="P:mitophagy"/>
    <property type="evidence" value="ECO:0000318"/>
    <property type="project" value="GO_Central"/>
</dbReference>
<dbReference type="EMBL" id="DS113940">
    <property type="protein sequence ID" value="EAX92932.1"/>
    <property type="molecule type" value="Genomic_DNA"/>
</dbReference>